<dbReference type="Gene3D" id="3.40.50.300">
    <property type="entry name" value="P-loop containing nucleotide triphosphate hydrolases"/>
    <property type="match status" value="1"/>
</dbReference>
<dbReference type="InterPro" id="IPR027417">
    <property type="entry name" value="P-loop_NTPase"/>
</dbReference>
<dbReference type="RefSeq" id="WP_051349604.1">
    <property type="nucleotide sequence ID" value="NZ_CP096596.1"/>
</dbReference>
<dbReference type="GO" id="GO:0005886">
    <property type="term" value="C:plasma membrane"/>
    <property type="evidence" value="ECO:0007669"/>
    <property type="project" value="UniProtKB-SubCell"/>
</dbReference>
<dbReference type="PANTHER" id="PTHR32309:SF13">
    <property type="entry name" value="FERRIC ENTEROBACTIN TRANSPORT PROTEIN FEPE"/>
    <property type="match status" value="1"/>
</dbReference>
<protein>
    <recommendedName>
        <fullName evidence="5">non-specific protein-tyrosine kinase</fullName>
        <ecNumber evidence="5">2.7.10.2</ecNumber>
    </recommendedName>
</protein>
<dbReference type="Pfam" id="PF13614">
    <property type="entry name" value="AAA_31"/>
    <property type="match status" value="1"/>
</dbReference>
<feature type="domain" description="AAA" evidence="20">
    <location>
        <begin position="273"/>
        <end position="399"/>
    </location>
</feature>
<evidence type="ECO:0000256" key="5">
    <source>
        <dbReference type="ARBA" id="ARBA00011903"/>
    </source>
</evidence>
<evidence type="ECO:0000256" key="18">
    <source>
        <dbReference type="SAM" id="Phobius"/>
    </source>
</evidence>
<sequence>MGDALVSLRRNWWQVATVTLIFGVLALSISLFQTPLYKSTATLYVTSASSDTTSSAYQGSLASQQRVESYTWLVNSSDVLRDALQSLATTESEDEVRSRVSASTRPDTVLLFISASGEDPESAARLANAVAESTSNYVVGLETPNEGSQPLAKLTIISPAKVEIDPVSPNILKNVVLGILFGAFLGLIIALLSDRYSRKIRSEVELESAITLPILSTIPTFSSEDLVVGSDASSSSSFQVFESFNKLRASLAFCDVDRPSRTVLVTSPSEAEGKTTTAIGLANALAEAGKRVLLVDADFRRPSVHSRLNLLGSVGLSDVLAGDAELSAVVQTPKSCRFDVLALGTPTPNPTALLESERLGQVFEMIGHEYDIAIVDSAPVLPVVDSVVLSQRVDSVLLVCRAGWTRSDRLATALGELERAGARVNGTVLGDLSTGRNRSYGTYTQRVEPLSSGDNQVSV</sequence>
<evidence type="ECO:0000256" key="13">
    <source>
        <dbReference type="ARBA" id="ARBA00022989"/>
    </source>
</evidence>
<evidence type="ECO:0000256" key="9">
    <source>
        <dbReference type="ARBA" id="ARBA00022692"/>
    </source>
</evidence>
<reference evidence="21" key="1">
    <citation type="submission" date="2023-10" db="EMBL/GenBank/DDBJ databases">
        <title>Development of a sustainable strategy for remediation of hydrocarbon-contaminated territories based on the waste exchange concept.</title>
        <authorList>
            <person name="Krivoruchko A."/>
        </authorList>
    </citation>
    <scope>NUCLEOTIDE SEQUENCE</scope>
    <source>
        <strain evidence="21">IEGM 1279</strain>
    </source>
</reference>
<dbReference type="AlphaFoldDB" id="A0AAE4UAF1"/>
<evidence type="ECO:0000256" key="14">
    <source>
        <dbReference type="ARBA" id="ARBA00023136"/>
    </source>
</evidence>
<gene>
    <name evidence="21" type="ORF">R3Q15_22035</name>
</gene>
<keyword evidence="15" id="KW-0829">Tyrosine-protein kinase</keyword>
<evidence type="ECO:0000256" key="7">
    <source>
        <dbReference type="ARBA" id="ARBA00022519"/>
    </source>
</evidence>
<feature type="domain" description="Polysaccharide chain length determinant N-terminal" evidence="19">
    <location>
        <begin position="6"/>
        <end position="86"/>
    </location>
</feature>
<evidence type="ECO:0000256" key="1">
    <source>
        <dbReference type="ARBA" id="ARBA00004429"/>
    </source>
</evidence>
<dbReference type="InterPro" id="IPR005702">
    <property type="entry name" value="Wzc-like_C"/>
</dbReference>
<feature type="transmembrane region" description="Helical" evidence="18">
    <location>
        <begin position="171"/>
        <end position="192"/>
    </location>
</feature>
<feature type="region of interest" description="Disordered" evidence="17">
    <location>
        <begin position="440"/>
        <end position="459"/>
    </location>
</feature>
<evidence type="ECO:0000259" key="20">
    <source>
        <dbReference type="Pfam" id="PF13614"/>
    </source>
</evidence>
<proteinExistence type="inferred from homology"/>
<dbReference type="PANTHER" id="PTHR32309">
    <property type="entry name" value="TYROSINE-PROTEIN KINASE"/>
    <property type="match status" value="1"/>
</dbReference>
<dbReference type="GO" id="GO:0004715">
    <property type="term" value="F:non-membrane spanning protein tyrosine kinase activity"/>
    <property type="evidence" value="ECO:0007669"/>
    <property type="project" value="UniProtKB-EC"/>
</dbReference>
<comment type="similarity">
    <text evidence="3">Belongs to the CpsD/CapB family.</text>
</comment>
<keyword evidence="10" id="KW-0547">Nucleotide-binding</keyword>
<dbReference type="CDD" id="cd05387">
    <property type="entry name" value="BY-kinase"/>
    <property type="match status" value="1"/>
</dbReference>
<dbReference type="InterPro" id="IPR025669">
    <property type="entry name" value="AAA_dom"/>
</dbReference>
<comment type="catalytic activity">
    <reaction evidence="16">
        <text>L-tyrosyl-[protein] + ATP = O-phospho-L-tyrosyl-[protein] + ADP + H(+)</text>
        <dbReference type="Rhea" id="RHEA:10596"/>
        <dbReference type="Rhea" id="RHEA-COMP:10136"/>
        <dbReference type="Rhea" id="RHEA-COMP:20101"/>
        <dbReference type="ChEBI" id="CHEBI:15378"/>
        <dbReference type="ChEBI" id="CHEBI:30616"/>
        <dbReference type="ChEBI" id="CHEBI:46858"/>
        <dbReference type="ChEBI" id="CHEBI:61978"/>
        <dbReference type="ChEBI" id="CHEBI:456216"/>
        <dbReference type="EC" id="2.7.10.2"/>
    </reaction>
</comment>
<evidence type="ECO:0000313" key="22">
    <source>
        <dbReference type="Proteomes" id="UP001185922"/>
    </source>
</evidence>
<keyword evidence="11" id="KW-0418">Kinase</keyword>
<accession>A0AAE4UAF1</accession>
<evidence type="ECO:0000256" key="4">
    <source>
        <dbReference type="ARBA" id="ARBA00008883"/>
    </source>
</evidence>
<comment type="subcellular location">
    <subcellularLocation>
        <location evidence="1">Cell inner membrane</location>
        <topology evidence="1">Multi-pass membrane protein</topology>
    </subcellularLocation>
</comment>
<keyword evidence="6" id="KW-1003">Cell membrane</keyword>
<feature type="transmembrane region" description="Helical" evidence="18">
    <location>
        <begin position="12"/>
        <end position="32"/>
    </location>
</feature>
<comment type="caution">
    <text evidence="21">The sequence shown here is derived from an EMBL/GenBank/DDBJ whole genome shotgun (WGS) entry which is preliminary data.</text>
</comment>
<dbReference type="SUPFAM" id="SSF52540">
    <property type="entry name" value="P-loop containing nucleoside triphosphate hydrolases"/>
    <property type="match status" value="1"/>
</dbReference>
<comment type="similarity">
    <text evidence="4">Belongs to the etk/wzc family.</text>
</comment>
<evidence type="ECO:0000256" key="11">
    <source>
        <dbReference type="ARBA" id="ARBA00022777"/>
    </source>
</evidence>
<evidence type="ECO:0000256" key="17">
    <source>
        <dbReference type="SAM" id="MobiDB-lite"/>
    </source>
</evidence>
<keyword evidence="7" id="KW-0997">Cell inner membrane</keyword>
<dbReference type="InterPro" id="IPR003856">
    <property type="entry name" value="LPS_length_determ_N"/>
</dbReference>
<dbReference type="Pfam" id="PF02706">
    <property type="entry name" value="Wzz"/>
    <property type="match status" value="1"/>
</dbReference>
<evidence type="ECO:0000256" key="15">
    <source>
        <dbReference type="ARBA" id="ARBA00023137"/>
    </source>
</evidence>
<dbReference type="EC" id="2.7.10.2" evidence="5"/>
<evidence type="ECO:0000256" key="8">
    <source>
        <dbReference type="ARBA" id="ARBA00022679"/>
    </source>
</evidence>
<dbReference type="Proteomes" id="UP001185922">
    <property type="component" value="Unassembled WGS sequence"/>
</dbReference>
<keyword evidence="9 18" id="KW-0812">Transmembrane</keyword>
<dbReference type="InterPro" id="IPR050445">
    <property type="entry name" value="Bact_polysacc_biosynth/exp"/>
</dbReference>
<evidence type="ECO:0000256" key="10">
    <source>
        <dbReference type="ARBA" id="ARBA00022741"/>
    </source>
</evidence>
<evidence type="ECO:0000256" key="16">
    <source>
        <dbReference type="ARBA" id="ARBA00051245"/>
    </source>
</evidence>
<keyword evidence="12" id="KW-0067">ATP-binding</keyword>
<dbReference type="NCBIfam" id="TIGR01007">
    <property type="entry name" value="eps_fam"/>
    <property type="match status" value="1"/>
</dbReference>
<keyword evidence="14 18" id="KW-0472">Membrane</keyword>
<evidence type="ECO:0000256" key="12">
    <source>
        <dbReference type="ARBA" id="ARBA00022840"/>
    </source>
</evidence>
<dbReference type="EMBL" id="JAWLKH010000036">
    <property type="protein sequence ID" value="MDV6314521.1"/>
    <property type="molecule type" value="Genomic_DNA"/>
</dbReference>
<keyword evidence="8 21" id="KW-0808">Transferase</keyword>
<evidence type="ECO:0000256" key="3">
    <source>
        <dbReference type="ARBA" id="ARBA00007316"/>
    </source>
</evidence>
<evidence type="ECO:0000256" key="6">
    <source>
        <dbReference type="ARBA" id="ARBA00022475"/>
    </source>
</evidence>
<evidence type="ECO:0000313" key="21">
    <source>
        <dbReference type="EMBL" id="MDV6314521.1"/>
    </source>
</evidence>
<evidence type="ECO:0000259" key="19">
    <source>
        <dbReference type="Pfam" id="PF02706"/>
    </source>
</evidence>
<organism evidence="21 22">
    <name type="scientific">Gordonia amicalis</name>
    <dbReference type="NCBI Taxonomy" id="89053"/>
    <lineage>
        <taxon>Bacteria</taxon>
        <taxon>Bacillati</taxon>
        <taxon>Actinomycetota</taxon>
        <taxon>Actinomycetes</taxon>
        <taxon>Mycobacteriales</taxon>
        <taxon>Gordoniaceae</taxon>
        <taxon>Gordonia</taxon>
    </lineage>
</organism>
<keyword evidence="13 18" id="KW-1133">Transmembrane helix</keyword>
<comment type="similarity">
    <text evidence="2">Belongs to the CpsC/CapA family.</text>
</comment>
<dbReference type="GO" id="GO:0005524">
    <property type="term" value="F:ATP binding"/>
    <property type="evidence" value="ECO:0007669"/>
    <property type="project" value="UniProtKB-KW"/>
</dbReference>
<evidence type="ECO:0000256" key="2">
    <source>
        <dbReference type="ARBA" id="ARBA00006683"/>
    </source>
</evidence>
<name>A0AAE4UAF1_9ACTN</name>